<dbReference type="RefSeq" id="XP_002675964.1">
    <property type="nucleotide sequence ID" value="XM_002675918.1"/>
</dbReference>
<dbReference type="Pfam" id="PF00615">
    <property type="entry name" value="RGS"/>
    <property type="match status" value="1"/>
</dbReference>
<dbReference type="GeneID" id="8853280"/>
<dbReference type="InterPro" id="IPR016137">
    <property type="entry name" value="RGS"/>
</dbReference>
<proteinExistence type="predicted"/>
<keyword evidence="3" id="KW-1185">Reference proteome</keyword>
<evidence type="ECO:0000259" key="1">
    <source>
        <dbReference type="PROSITE" id="PS50132"/>
    </source>
</evidence>
<sequence length="209" mass="24053">MWDTLISFSYPVFVLQRFKSNKSEGNSIEPALSTNPSVSSVNISGESSIRKILLNEKWNNLFLKFAEKSFSCEDVMMWNAIEKFKAIKSEKQRRELFYNICNTYIRIGAPLELNISRKDFGIPEIMDIYHALKESNINFASKNGNVSPKVSNNNAKVDPNNLLFSITSEIFNKIQTACEHNMLDNYTRFQASYEKQLEKELDIVAKLKV</sequence>
<dbReference type="PANTHER" id="PTHR10845">
    <property type="entry name" value="REGULATOR OF G PROTEIN SIGNALING"/>
    <property type="match status" value="1"/>
</dbReference>
<accession>D2VJ53</accession>
<dbReference type="Proteomes" id="UP000006671">
    <property type="component" value="Unassembled WGS sequence"/>
</dbReference>
<dbReference type="PROSITE" id="PS50132">
    <property type="entry name" value="RGS"/>
    <property type="match status" value="1"/>
</dbReference>
<dbReference type="InterPro" id="IPR036305">
    <property type="entry name" value="RGS_sf"/>
</dbReference>
<evidence type="ECO:0000313" key="3">
    <source>
        <dbReference type="Proteomes" id="UP000006671"/>
    </source>
</evidence>
<dbReference type="Gene3D" id="1.10.167.10">
    <property type="entry name" value="Regulator of G-protein Signalling 4, domain 2"/>
    <property type="match status" value="1"/>
</dbReference>
<organism evidence="3">
    <name type="scientific">Naegleria gruberi</name>
    <name type="common">Amoeba</name>
    <dbReference type="NCBI Taxonomy" id="5762"/>
    <lineage>
        <taxon>Eukaryota</taxon>
        <taxon>Discoba</taxon>
        <taxon>Heterolobosea</taxon>
        <taxon>Tetramitia</taxon>
        <taxon>Eutetramitia</taxon>
        <taxon>Vahlkampfiidae</taxon>
        <taxon>Naegleria</taxon>
    </lineage>
</organism>
<dbReference type="SUPFAM" id="SSF48097">
    <property type="entry name" value="Regulator of G-protein signaling, RGS"/>
    <property type="match status" value="1"/>
</dbReference>
<dbReference type="InterPro" id="IPR044926">
    <property type="entry name" value="RGS_subdomain_2"/>
</dbReference>
<protein>
    <submittedName>
        <fullName evidence="2">Predicted protein</fullName>
    </submittedName>
</protein>
<dbReference type="SMART" id="SM00315">
    <property type="entry name" value="RGS"/>
    <property type="match status" value="1"/>
</dbReference>
<dbReference type="AlphaFoldDB" id="D2VJ53"/>
<reference evidence="2 3" key="1">
    <citation type="journal article" date="2010" name="Cell">
        <title>The genome of Naegleria gruberi illuminates early eukaryotic versatility.</title>
        <authorList>
            <person name="Fritz-Laylin L.K."/>
            <person name="Prochnik S.E."/>
            <person name="Ginger M.L."/>
            <person name="Dacks J.B."/>
            <person name="Carpenter M.L."/>
            <person name="Field M.C."/>
            <person name="Kuo A."/>
            <person name="Paredez A."/>
            <person name="Chapman J."/>
            <person name="Pham J."/>
            <person name="Shu S."/>
            <person name="Neupane R."/>
            <person name="Cipriano M."/>
            <person name="Mancuso J."/>
            <person name="Tu H."/>
            <person name="Salamov A."/>
            <person name="Lindquist E."/>
            <person name="Shapiro H."/>
            <person name="Lucas S."/>
            <person name="Grigoriev I.V."/>
            <person name="Cande W.Z."/>
            <person name="Fulton C."/>
            <person name="Rokhsar D.S."/>
            <person name="Dawson S.C."/>
        </authorList>
    </citation>
    <scope>NUCLEOTIDE SEQUENCE [LARGE SCALE GENOMIC DNA]</scope>
    <source>
        <strain evidence="2 3">NEG-M</strain>
    </source>
</reference>
<feature type="domain" description="RGS" evidence="1">
    <location>
        <begin position="48"/>
        <end position="110"/>
    </location>
</feature>
<dbReference type="OrthoDB" id="196547at2759"/>
<evidence type="ECO:0000313" key="2">
    <source>
        <dbReference type="EMBL" id="EFC43220.1"/>
    </source>
</evidence>
<name>D2VJ53_NAEGR</name>
<dbReference type="InParanoid" id="D2VJ53"/>
<dbReference type="PANTHER" id="PTHR10845:SF192">
    <property type="entry name" value="DOUBLE HIT, ISOFORM B"/>
    <property type="match status" value="1"/>
</dbReference>
<dbReference type="KEGG" id="ngr:NAEGRDRAFT_49971"/>
<dbReference type="EMBL" id="GG738875">
    <property type="protein sequence ID" value="EFC43220.1"/>
    <property type="molecule type" value="Genomic_DNA"/>
</dbReference>
<dbReference type="VEuPathDB" id="AmoebaDB:NAEGRDRAFT_49971"/>
<gene>
    <name evidence="2" type="ORF">NAEGRDRAFT_49971</name>
</gene>